<protein>
    <submittedName>
        <fullName evidence="4">Uncharacterized protein</fullName>
    </submittedName>
</protein>
<evidence type="ECO:0000313" key="2">
    <source>
        <dbReference type="EMBL" id="GBN18530.1"/>
    </source>
</evidence>
<organism evidence="4 6">
    <name type="scientific">Araneus ventricosus</name>
    <name type="common">Orbweaver spider</name>
    <name type="synonym">Epeira ventricosa</name>
    <dbReference type="NCBI Taxonomy" id="182803"/>
    <lineage>
        <taxon>Eukaryota</taxon>
        <taxon>Metazoa</taxon>
        <taxon>Ecdysozoa</taxon>
        <taxon>Arthropoda</taxon>
        <taxon>Chelicerata</taxon>
        <taxon>Arachnida</taxon>
        <taxon>Araneae</taxon>
        <taxon>Araneomorphae</taxon>
        <taxon>Entelegynae</taxon>
        <taxon>Araneoidea</taxon>
        <taxon>Araneidae</taxon>
        <taxon>Araneus</taxon>
    </lineage>
</organism>
<evidence type="ECO:0000313" key="6">
    <source>
        <dbReference type="Proteomes" id="UP000499080"/>
    </source>
</evidence>
<evidence type="ECO:0000313" key="4">
    <source>
        <dbReference type="EMBL" id="GBN23073.1"/>
    </source>
</evidence>
<feature type="compositionally biased region" description="Basic and acidic residues" evidence="1">
    <location>
        <begin position="81"/>
        <end position="92"/>
    </location>
</feature>
<sequence>MLFSKKKKVCIKCWSFYRSPAEKSATTTLVVTQNSSNCLVGRKHLEPAGVRHTVPGPESGLFAIQRLAQREVLDYAQQFQDGHHGHGRRETGEGVPQGHQGDCDHGLPQIRHWVRSILLFLILALHPTRMRII</sequence>
<feature type="region of interest" description="Disordered" evidence="1">
    <location>
        <begin position="81"/>
        <end position="101"/>
    </location>
</feature>
<dbReference type="EMBL" id="BGPR01280834">
    <property type="protein sequence ID" value="GBN23255.1"/>
    <property type="molecule type" value="Genomic_DNA"/>
</dbReference>
<accession>A0A4Y2M945</accession>
<dbReference type="Proteomes" id="UP000499080">
    <property type="component" value="Unassembled WGS sequence"/>
</dbReference>
<gene>
    <name evidence="5" type="ORF">AVEN_202369_1</name>
    <name evidence="4" type="ORF">AVEN_24082_1</name>
    <name evidence="3" type="ORF">AVEN_245376_1</name>
    <name evidence="2" type="ORF">AVEN_76405_1</name>
</gene>
<evidence type="ECO:0000313" key="5">
    <source>
        <dbReference type="EMBL" id="GBN23255.1"/>
    </source>
</evidence>
<comment type="caution">
    <text evidence="4">The sequence shown here is derived from an EMBL/GenBank/DDBJ whole genome shotgun (WGS) entry which is preliminary data.</text>
</comment>
<proteinExistence type="predicted"/>
<dbReference type="EMBL" id="BGPR01278898">
    <property type="protein sequence ID" value="GBN18530.1"/>
    <property type="molecule type" value="Genomic_DNA"/>
</dbReference>
<evidence type="ECO:0000313" key="3">
    <source>
        <dbReference type="EMBL" id="GBN23036.1"/>
    </source>
</evidence>
<dbReference type="AlphaFoldDB" id="A0A4Y2M945"/>
<evidence type="ECO:0000256" key="1">
    <source>
        <dbReference type="SAM" id="MobiDB-lite"/>
    </source>
</evidence>
<reference evidence="4 6" key="1">
    <citation type="journal article" date="2019" name="Sci. Rep.">
        <title>Orb-weaving spider Araneus ventricosus genome elucidates the spidroin gene catalogue.</title>
        <authorList>
            <person name="Kono N."/>
            <person name="Nakamura H."/>
            <person name="Ohtoshi R."/>
            <person name="Moran D.A.P."/>
            <person name="Shinohara A."/>
            <person name="Yoshida Y."/>
            <person name="Fujiwara M."/>
            <person name="Mori M."/>
            <person name="Tomita M."/>
            <person name="Arakawa K."/>
        </authorList>
    </citation>
    <scope>NUCLEOTIDE SEQUENCE [LARGE SCALE GENOMIC DNA]</scope>
</reference>
<dbReference type="EMBL" id="BGPR01280760">
    <property type="protein sequence ID" value="GBN23073.1"/>
    <property type="molecule type" value="Genomic_DNA"/>
</dbReference>
<name>A0A4Y2M945_ARAVE</name>
<dbReference type="EMBL" id="BGPR01280738">
    <property type="protein sequence ID" value="GBN23036.1"/>
    <property type="molecule type" value="Genomic_DNA"/>
</dbReference>
<keyword evidence="6" id="KW-1185">Reference proteome</keyword>